<sequence>MHYRYREAMALQEFPHEVAHYGVVVDEKNVLGHAAILRRAI</sequence>
<comment type="caution">
    <text evidence="1">The sequence shown here is derived from an EMBL/GenBank/DDBJ whole genome shotgun (WGS) entry which is preliminary data.</text>
</comment>
<proteinExistence type="predicted"/>
<evidence type="ECO:0000313" key="2">
    <source>
        <dbReference type="Proteomes" id="UP000195221"/>
    </source>
</evidence>
<accession>A0A242N223</accession>
<name>A0A242N223_CABSO</name>
<dbReference type="EMBL" id="NBTZ01000030">
    <property type="protein sequence ID" value="OTP77612.1"/>
    <property type="molecule type" value="Genomic_DNA"/>
</dbReference>
<protein>
    <submittedName>
        <fullName evidence="1">Uncharacterized protein</fullName>
    </submittedName>
</protein>
<organism evidence="1 2">
    <name type="scientific">Caballeronia sordidicola</name>
    <name type="common">Burkholderia sordidicola</name>
    <dbReference type="NCBI Taxonomy" id="196367"/>
    <lineage>
        <taxon>Bacteria</taxon>
        <taxon>Pseudomonadati</taxon>
        <taxon>Pseudomonadota</taxon>
        <taxon>Betaproteobacteria</taxon>
        <taxon>Burkholderiales</taxon>
        <taxon>Burkholderiaceae</taxon>
        <taxon>Caballeronia</taxon>
    </lineage>
</organism>
<evidence type="ECO:0000313" key="1">
    <source>
        <dbReference type="EMBL" id="OTP77612.1"/>
    </source>
</evidence>
<reference evidence="1 2" key="1">
    <citation type="submission" date="2017-03" db="EMBL/GenBank/DDBJ databases">
        <title>Genome analysis of strain PAMC 26577.</title>
        <authorList>
            <person name="Oh H.-M."/>
            <person name="Yang J.-A."/>
        </authorList>
    </citation>
    <scope>NUCLEOTIDE SEQUENCE [LARGE SCALE GENOMIC DNA]</scope>
    <source>
        <strain evidence="1 2">PAMC 26577</strain>
    </source>
</reference>
<gene>
    <name evidence="1" type="ORF">PAMC26577_08245</name>
</gene>
<dbReference type="Proteomes" id="UP000195221">
    <property type="component" value="Unassembled WGS sequence"/>
</dbReference>
<dbReference type="AlphaFoldDB" id="A0A242N223"/>